<feature type="compositionally biased region" description="Low complexity" evidence="4">
    <location>
        <begin position="261"/>
        <end position="270"/>
    </location>
</feature>
<dbReference type="SUPFAM" id="SSF47762">
    <property type="entry name" value="PAH2 domain"/>
    <property type="match status" value="2"/>
</dbReference>
<organism evidence="5 6">
    <name type="scientific">Anaeramoeba flamelloides</name>
    <dbReference type="NCBI Taxonomy" id="1746091"/>
    <lineage>
        <taxon>Eukaryota</taxon>
        <taxon>Metamonada</taxon>
        <taxon>Anaeramoebidae</taxon>
        <taxon>Anaeramoeba</taxon>
    </lineage>
</organism>
<evidence type="ECO:0000313" key="6">
    <source>
        <dbReference type="Proteomes" id="UP001150062"/>
    </source>
</evidence>
<evidence type="ECO:0000313" key="5">
    <source>
        <dbReference type="EMBL" id="KAJ6238408.1"/>
    </source>
</evidence>
<comment type="caution">
    <text evidence="5">The sequence shown here is derived from an EMBL/GenBank/DDBJ whole genome shotgun (WGS) entry which is preliminary data.</text>
</comment>
<name>A0ABQ8Y0Q2_9EUKA</name>
<accession>A0ABQ8Y0Q2</accession>
<gene>
    <name evidence="5" type="ORF">M0813_26378</name>
</gene>
<feature type="region of interest" description="Disordered" evidence="4">
    <location>
        <begin position="258"/>
        <end position="280"/>
    </location>
</feature>
<evidence type="ECO:0000256" key="4">
    <source>
        <dbReference type="SAM" id="MobiDB-lite"/>
    </source>
</evidence>
<dbReference type="Gene3D" id="1.20.1160.11">
    <property type="entry name" value="Paired amphipathic helix"/>
    <property type="match status" value="1"/>
</dbReference>
<feature type="compositionally biased region" description="Acidic residues" evidence="4">
    <location>
        <begin position="271"/>
        <end position="280"/>
    </location>
</feature>
<comment type="subcellular location">
    <subcellularLocation>
        <location evidence="1 3">Nucleus</location>
    </subcellularLocation>
</comment>
<dbReference type="PROSITE" id="PS51477">
    <property type="entry name" value="PAH"/>
    <property type="match status" value="1"/>
</dbReference>
<dbReference type="InterPro" id="IPR036600">
    <property type="entry name" value="PAH_sf"/>
</dbReference>
<feature type="region of interest" description="Disordered" evidence="4">
    <location>
        <begin position="400"/>
        <end position="419"/>
    </location>
</feature>
<evidence type="ECO:0000256" key="2">
    <source>
        <dbReference type="ARBA" id="ARBA00023242"/>
    </source>
</evidence>
<keyword evidence="6" id="KW-1185">Reference proteome</keyword>
<dbReference type="InterPro" id="IPR003822">
    <property type="entry name" value="PAH"/>
</dbReference>
<dbReference type="Proteomes" id="UP001150062">
    <property type="component" value="Unassembled WGS sequence"/>
</dbReference>
<feature type="region of interest" description="Disordered" evidence="4">
    <location>
        <begin position="20"/>
        <end position="50"/>
    </location>
</feature>
<evidence type="ECO:0000256" key="1">
    <source>
        <dbReference type="ARBA" id="ARBA00004123"/>
    </source>
</evidence>
<keyword evidence="2 3" id="KW-0539">Nucleus</keyword>
<proteinExistence type="predicted"/>
<evidence type="ECO:0000256" key="3">
    <source>
        <dbReference type="PROSITE-ProRule" id="PRU00810"/>
    </source>
</evidence>
<reference evidence="5" key="1">
    <citation type="submission" date="2022-08" db="EMBL/GenBank/DDBJ databases">
        <title>Novel sulfate-reducing endosymbionts in the free-living metamonad Anaeramoeba.</title>
        <authorList>
            <person name="Jerlstrom-Hultqvist J."/>
            <person name="Cepicka I."/>
            <person name="Gallot-Lavallee L."/>
            <person name="Salas-Leiva D."/>
            <person name="Curtis B.A."/>
            <person name="Zahonova K."/>
            <person name="Pipaliya S."/>
            <person name="Dacks J."/>
            <person name="Roger A.J."/>
        </authorList>
    </citation>
    <scope>NUCLEOTIDE SEQUENCE</scope>
    <source>
        <strain evidence="5">Schooner1</strain>
    </source>
</reference>
<sequence length="568" mass="67137">MDKISKNAQFTLQGKIQSLNKARSKNKRTSQRIHTRHQPSQALNKLNKHNNKDTIRFRSLQNIGSKSQNKKSQILSTKQETKKINTSVQKENVLNSTTSKNALNIDKYYIFLDLVRNRFKDQPEIYQKYLSITTSMRYIENYKKSIQTVVNLFSEHPDLKSRYLELVNGEYEYNSGNVNQPNSTIRKAIEFISLIRRSFPQNSSDKYLQLINVFQKLEQNNNKITLDKIKNEVFNLFEGKKEFIYLFNNYLSTFNLPPVQNDNNNNNNNNNDDDDDEDDEKDLDIFKENNENPNFEKNFLQIEKQSNEQKKNILNQQSLIFSNDPKEKVFNFLEQKLKKEYPLFFPKLFPMNQNYRSQINLSNFETKKICNKMYENIIVKKYEVIDKQFENRNLEKKEMQKIKNENEREKQKKNVDKEQPEGTIIQKIIEKLLLKTESDEYQTVNRKRGFDSLQQNNNIGINTNLIKGVFQNLKTDLNTNDYFSLLKLINNYFNNTLNFNQFINLSEKIINKQQNSKLFESFYSIMCQKSVLKTSLNPKNISKGNQSAFSSNLLSNKVTIQLFLSFIP</sequence>
<protein>
    <submittedName>
        <fullName evidence="5">Uncharacterized protein</fullName>
    </submittedName>
</protein>
<dbReference type="EMBL" id="JAOAOG010000233">
    <property type="protein sequence ID" value="KAJ6238408.1"/>
    <property type="molecule type" value="Genomic_DNA"/>
</dbReference>
<feature type="compositionally biased region" description="Basic residues" evidence="4">
    <location>
        <begin position="22"/>
        <end position="37"/>
    </location>
</feature>